<keyword evidence="4" id="KW-0694">RNA-binding</keyword>
<dbReference type="EMBL" id="CP154878">
    <property type="protein sequence ID" value="XBG96256.1"/>
    <property type="molecule type" value="Genomic_DNA"/>
</dbReference>
<evidence type="ECO:0000313" key="9">
    <source>
        <dbReference type="Proteomes" id="UP001456307"/>
    </source>
</evidence>
<evidence type="ECO:0000256" key="5">
    <source>
        <dbReference type="ARBA" id="ARBA00023118"/>
    </source>
</evidence>
<protein>
    <recommendedName>
        <fullName evidence="3">CRISPR system Cms protein Csm2</fullName>
    </recommendedName>
    <alternativeName>
        <fullName evidence="6">CRISPR type III A-associated protein Csm2</fullName>
    </alternativeName>
</protein>
<comment type="function">
    <text evidence="1">This subunit may be involved in monitoring complementarity of crRNA and target RNA.</text>
</comment>
<evidence type="ECO:0000256" key="3">
    <source>
        <dbReference type="ARBA" id="ARBA00016118"/>
    </source>
</evidence>
<accession>A0AAU7C4F6</accession>
<dbReference type="InterPro" id="IPR010149">
    <property type="entry name" value="CRISPR-assoc_prot_Csm2_III-A"/>
</dbReference>
<dbReference type="EMBL" id="JBCNVT010000001">
    <property type="protein sequence ID" value="MEO5285755.1"/>
    <property type="molecule type" value="Genomic_DNA"/>
</dbReference>
<reference evidence="7 9" key="2">
    <citation type="submission" date="2024-04" db="EMBL/GenBank/DDBJ databases">
        <title>Limosilactobacillus allomucosae sp. nov., a novel species isolated from wild boar faecal samples as potential probiotics for domestic pigs.</title>
        <authorList>
            <person name="Chen B."/>
        </authorList>
    </citation>
    <scope>NUCLEOTIDE SEQUENCE [LARGE SCALE GENOMIC DNA]</scope>
    <source>
        <strain evidence="7 9">WILCCON 0055</strain>
    </source>
</reference>
<dbReference type="Proteomes" id="UP001456307">
    <property type="component" value="Unassembled WGS sequence"/>
</dbReference>
<dbReference type="KEGG" id="lalo:ABC765_03975"/>
<name>A0AAU7C4F6_9LACO</name>
<evidence type="ECO:0000256" key="1">
    <source>
        <dbReference type="ARBA" id="ARBA00003640"/>
    </source>
</evidence>
<dbReference type="RefSeq" id="WP_347980773.1">
    <property type="nucleotide sequence ID" value="NZ_CP154878.1"/>
</dbReference>
<evidence type="ECO:0000256" key="4">
    <source>
        <dbReference type="ARBA" id="ARBA00022884"/>
    </source>
</evidence>
<keyword evidence="9" id="KW-1185">Reference proteome</keyword>
<gene>
    <name evidence="8" type="primary">csm2</name>
    <name evidence="7" type="ORF">AAVZ08_03970</name>
    <name evidence="8" type="ORF">ABC765_03975</name>
</gene>
<reference evidence="8" key="1">
    <citation type="submission" date="2024-04" db="EMBL/GenBank/DDBJ databases">
        <title>Limosilactobacillus allomucosae sp. nov., a novel species isolated from wild boar faecal samples as a potential probiotics for domestic pigs.</title>
        <authorList>
            <person name="Chen B."/>
        </authorList>
    </citation>
    <scope>NUCLEOTIDE SEQUENCE</scope>
    <source>
        <strain evidence="8">WILCCON 0051</strain>
    </source>
</reference>
<evidence type="ECO:0000313" key="7">
    <source>
        <dbReference type="EMBL" id="MEO5285755.1"/>
    </source>
</evidence>
<dbReference type="Pfam" id="PF03750">
    <property type="entry name" value="Csm2_III-A"/>
    <property type="match status" value="1"/>
</dbReference>
<dbReference type="AlphaFoldDB" id="A0AAU7C4F6"/>
<sequence length="132" mass="15549">MNIKFKKDTYVDEAESVILNLKDVDFKVGHDKLTSTQLRNLLAMTSTIYNIVINQGVKAAEERLAYLRIQFIYQSGRNQAVKKLVDEAEILDILFAIQNEIENNDEKKEREDIIRFCHYMEALVAYLKYYYE</sequence>
<evidence type="ECO:0000313" key="8">
    <source>
        <dbReference type="EMBL" id="XBG96256.1"/>
    </source>
</evidence>
<dbReference type="GO" id="GO:0051607">
    <property type="term" value="P:defense response to virus"/>
    <property type="evidence" value="ECO:0007669"/>
    <property type="project" value="UniProtKB-KW"/>
</dbReference>
<dbReference type="NCBIfam" id="TIGR01870">
    <property type="entry name" value="cas_TM1810_Csm2"/>
    <property type="match status" value="1"/>
</dbReference>
<comment type="similarity">
    <text evidence="2">Belongs to the CRISPR-associated Csm2 family.</text>
</comment>
<dbReference type="GO" id="GO:0003723">
    <property type="term" value="F:RNA binding"/>
    <property type="evidence" value="ECO:0007669"/>
    <property type="project" value="UniProtKB-KW"/>
</dbReference>
<evidence type="ECO:0000256" key="6">
    <source>
        <dbReference type="ARBA" id="ARBA00031723"/>
    </source>
</evidence>
<keyword evidence="5" id="KW-0051">Antiviral defense</keyword>
<proteinExistence type="inferred from homology"/>
<evidence type="ECO:0000256" key="2">
    <source>
        <dbReference type="ARBA" id="ARBA00006896"/>
    </source>
</evidence>
<organism evidence="8">
    <name type="scientific">Limosilactobacillus allomucosae</name>
    <dbReference type="NCBI Taxonomy" id="3142938"/>
    <lineage>
        <taxon>Bacteria</taxon>
        <taxon>Bacillati</taxon>
        <taxon>Bacillota</taxon>
        <taxon>Bacilli</taxon>
        <taxon>Lactobacillales</taxon>
        <taxon>Lactobacillaceae</taxon>
        <taxon>Limosilactobacillus</taxon>
    </lineage>
</organism>